<proteinExistence type="predicted"/>
<evidence type="ECO:0000313" key="1">
    <source>
        <dbReference type="EMBL" id="HJF17830.1"/>
    </source>
</evidence>
<evidence type="ECO:0000313" key="2">
    <source>
        <dbReference type="Proteomes" id="UP000715651"/>
    </source>
</evidence>
<reference evidence="1" key="1">
    <citation type="journal article" date="2021" name="PeerJ">
        <title>Extensive microbial diversity within the chicken gut microbiome revealed by metagenomics and culture.</title>
        <authorList>
            <person name="Gilroy R."/>
            <person name="Ravi A."/>
            <person name="Getino M."/>
            <person name="Pursley I."/>
            <person name="Horton D.L."/>
            <person name="Alikhan N.F."/>
            <person name="Baker D."/>
            <person name="Gharbi K."/>
            <person name="Hall N."/>
            <person name="Watson M."/>
            <person name="Adriaenssens E.M."/>
            <person name="Foster-Nyarko E."/>
            <person name="Jarju S."/>
            <person name="Secka A."/>
            <person name="Antonio M."/>
            <person name="Oren A."/>
            <person name="Chaudhuri R.R."/>
            <person name="La Ragione R."/>
            <person name="Hildebrand F."/>
            <person name="Pallen M.J."/>
        </authorList>
    </citation>
    <scope>NUCLEOTIDE SEQUENCE</scope>
    <source>
        <strain evidence="1">578</strain>
    </source>
</reference>
<dbReference type="Proteomes" id="UP000715651">
    <property type="component" value="Unassembled WGS sequence"/>
</dbReference>
<comment type="caution">
    <text evidence="1">The sequence shown here is derived from an EMBL/GenBank/DDBJ whole genome shotgun (WGS) entry which is preliminary data.</text>
</comment>
<dbReference type="AlphaFoldDB" id="A0A921FTK1"/>
<organism evidence="1 2">
    <name type="scientific">Aeriscardovia aeriphila</name>
    <dbReference type="NCBI Taxonomy" id="218139"/>
    <lineage>
        <taxon>Bacteria</taxon>
        <taxon>Bacillati</taxon>
        <taxon>Actinomycetota</taxon>
        <taxon>Actinomycetes</taxon>
        <taxon>Bifidobacteriales</taxon>
        <taxon>Bifidobacteriaceae</taxon>
        <taxon>Aeriscardovia</taxon>
    </lineage>
</organism>
<gene>
    <name evidence="1" type="ORF">K8U78_01465</name>
</gene>
<protein>
    <submittedName>
        <fullName evidence="1">Uncharacterized protein</fullName>
    </submittedName>
</protein>
<reference evidence="1" key="2">
    <citation type="submission" date="2021-09" db="EMBL/GenBank/DDBJ databases">
        <authorList>
            <person name="Gilroy R."/>
        </authorList>
    </citation>
    <scope>NUCLEOTIDE SEQUENCE</scope>
    <source>
        <strain evidence="1">578</strain>
    </source>
</reference>
<accession>A0A921FTK1</accession>
<dbReference type="EMBL" id="DYWK01000003">
    <property type="protein sequence ID" value="HJF17830.1"/>
    <property type="molecule type" value="Genomic_DNA"/>
</dbReference>
<name>A0A921FTK1_9BIFI</name>
<sequence>MQQLVSVWESSVRATHHFLSDDEIIAMSHSVAQAMTSVAHLRWREKRTMSPSVLERYSCIRKPQSYPQSYAQVWDLLVENVQKAVDNSVGELGKTVDKPAKISAMQQGCG</sequence>